<dbReference type="Proteomes" id="UP000886887">
    <property type="component" value="Unassembled WGS sequence"/>
</dbReference>
<dbReference type="InterPro" id="IPR037035">
    <property type="entry name" value="GK-like_C_sf"/>
</dbReference>
<feature type="domain" description="MOFRL" evidence="1">
    <location>
        <begin position="302"/>
        <end position="407"/>
    </location>
</feature>
<dbReference type="Gene3D" id="3.40.1480.10">
    <property type="entry name" value="MOFRL domain"/>
    <property type="match status" value="1"/>
</dbReference>
<proteinExistence type="predicted"/>
<name>A0A9D1CQD2_9FIRM</name>
<dbReference type="PANTHER" id="PTHR12227">
    <property type="entry name" value="GLYCERATE KINASE"/>
    <property type="match status" value="1"/>
</dbReference>
<gene>
    <name evidence="3" type="ORF">IAB73_06115</name>
</gene>
<reference evidence="3" key="2">
    <citation type="journal article" date="2021" name="PeerJ">
        <title>Extensive microbial diversity within the chicken gut microbiome revealed by metagenomics and culture.</title>
        <authorList>
            <person name="Gilroy R."/>
            <person name="Ravi A."/>
            <person name="Getino M."/>
            <person name="Pursley I."/>
            <person name="Horton D.L."/>
            <person name="Alikhan N.F."/>
            <person name="Baker D."/>
            <person name="Gharbi K."/>
            <person name="Hall N."/>
            <person name="Watson M."/>
            <person name="Adriaenssens E.M."/>
            <person name="Foster-Nyarko E."/>
            <person name="Jarju S."/>
            <person name="Secka A."/>
            <person name="Antonio M."/>
            <person name="Oren A."/>
            <person name="Chaudhuri R.R."/>
            <person name="La Ragione R."/>
            <person name="Hildebrand F."/>
            <person name="Pallen M.J."/>
        </authorList>
    </citation>
    <scope>NUCLEOTIDE SEQUENCE</scope>
    <source>
        <strain evidence="3">ChiSxjej2B14-6234</strain>
    </source>
</reference>
<accession>A0A9D1CQD2</accession>
<organism evidence="3 4">
    <name type="scientific">Candidatus Onthenecus intestinigallinarum</name>
    <dbReference type="NCBI Taxonomy" id="2840875"/>
    <lineage>
        <taxon>Bacteria</taxon>
        <taxon>Bacillati</taxon>
        <taxon>Bacillota</taxon>
        <taxon>Clostridia</taxon>
        <taxon>Eubacteriales</taxon>
        <taxon>Candidatus Onthenecus</taxon>
    </lineage>
</organism>
<dbReference type="InterPro" id="IPR038614">
    <property type="entry name" value="GK_N_sf"/>
</dbReference>
<dbReference type="InterPro" id="IPR039760">
    <property type="entry name" value="MOFRL_protein"/>
</dbReference>
<dbReference type="Pfam" id="PF13660">
    <property type="entry name" value="DUF4147"/>
    <property type="match status" value="1"/>
</dbReference>
<protein>
    <submittedName>
        <fullName evidence="3">DUF4147 domain-containing protein</fullName>
    </submittedName>
</protein>
<evidence type="ECO:0000259" key="2">
    <source>
        <dbReference type="Pfam" id="PF13660"/>
    </source>
</evidence>
<dbReference type="EMBL" id="DVFJ01000017">
    <property type="protein sequence ID" value="HIQ71766.1"/>
    <property type="molecule type" value="Genomic_DNA"/>
</dbReference>
<sequence>MRQVVRRSVEAVLPEAAVREALAREAFAQGLQKARRVTLLSVGKAAWRMAKAALEALAGREVRGLVVTKYGHAMGDLPGLELIESAHPVPDANSLRAGARALELADAAGEGDAVLLLLSGGGSALMEDLPAGVTLAQLAELTRALLACGADIRQINAVRKHLSNVKGGRLAQRCAPARVYCVALSDVLGDAPDAIASGPAAPDASTSAEALQVLAESGYAADDAMRAALSRETPKALPGVELAVTGSVRLLAQAAAQACRDLGYAPLVLTASMDCEAREAGALLAAMARDAAAGASSLRPPCALILGGETVVHLRGHGRGGRNQELAAAAGLALDGVPGVCVCSLGSDGTDGPTDAAGGIVTGAWAARCRAAGLDPRAHLDDNDTYPLLARTDALLVTGPTGTNVNDVAVALIR</sequence>
<dbReference type="InterPro" id="IPR007835">
    <property type="entry name" value="MOFRL"/>
</dbReference>
<evidence type="ECO:0000313" key="4">
    <source>
        <dbReference type="Proteomes" id="UP000886887"/>
    </source>
</evidence>
<dbReference type="InterPro" id="IPR025286">
    <property type="entry name" value="MOFRL_assoc_dom"/>
</dbReference>
<dbReference type="PANTHER" id="PTHR12227:SF0">
    <property type="entry name" value="GLYCERATE KINASE"/>
    <property type="match status" value="1"/>
</dbReference>
<dbReference type="GO" id="GO:0008887">
    <property type="term" value="F:glycerate kinase activity"/>
    <property type="evidence" value="ECO:0007669"/>
    <property type="project" value="InterPro"/>
</dbReference>
<dbReference type="Pfam" id="PF05161">
    <property type="entry name" value="MOFRL"/>
    <property type="match status" value="1"/>
</dbReference>
<feature type="domain" description="MOFRL-associated" evidence="2">
    <location>
        <begin position="1"/>
        <end position="229"/>
    </location>
</feature>
<dbReference type="Gene3D" id="3.40.50.10180">
    <property type="entry name" value="Glycerate kinase, MOFRL-like N-terminal domain"/>
    <property type="match status" value="1"/>
</dbReference>
<comment type="caution">
    <text evidence="3">The sequence shown here is derived from an EMBL/GenBank/DDBJ whole genome shotgun (WGS) entry which is preliminary data.</text>
</comment>
<dbReference type="SUPFAM" id="SSF82544">
    <property type="entry name" value="GckA/TtuD-like"/>
    <property type="match status" value="1"/>
</dbReference>
<reference evidence="3" key="1">
    <citation type="submission" date="2020-10" db="EMBL/GenBank/DDBJ databases">
        <authorList>
            <person name="Gilroy R."/>
        </authorList>
    </citation>
    <scope>NUCLEOTIDE SEQUENCE</scope>
    <source>
        <strain evidence="3">ChiSxjej2B14-6234</strain>
    </source>
</reference>
<evidence type="ECO:0000259" key="1">
    <source>
        <dbReference type="Pfam" id="PF05161"/>
    </source>
</evidence>
<evidence type="ECO:0000313" key="3">
    <source>
        <dbReference type="EMBL" id="HIQ71766.1"/>
    </source>
</evidence>
<dbReference type="GO" id="GO:0005737">
    <property type="term" value="C:cytoplasm"/>
    <property type="evidence" value="ECO:0007669"/>
    <property type="project" value="TreeGrafter"/>
</dbReference>
<dbReference type="AlphaFoldDB" id="A0A9D1CQD2"/>